<evidence type="ECO:0000259" key="3">
    <source>
        <dbReference type="Pfam" id="PF01583"/>
    </source>
</evidence>
<dbReference type="GO" id="GO:0004781">
    <property type="term" value="F:sulfate adenylyltransferase (ATP) activity"/>
    <property type="evidence" value="ECO:0007669"/>
    <property type="project" value="TreeGrafter"/>
</dbReference>
<dbReference type="GO" id="GO:0019379">
    <property type="term" value="P:sulfate assimilation, phosphoadenylyl sulfate reduction by phosphoadenylyl-sulfate reductase (thioredoxin)"/>
    <property type="evidence" value="ECO:0007669"/>
    <property type="project" value="TreeGrafter"/>
</dbReference>
<dbReference type="GO" id="GO:0005524">
    <property type="term" value="F:ATP binding"/>
    <property type="evidence" value="ECO:0007669"/>
    <property type="project" value="InterPro"/>
</dbReference>
<dbReference type="PANTHER" id="PTHR42700">
    <property type="entry name" value="SULFATE ADENYLYLTRANSFERASE"/>
    <property type="match status" value="1"/>
</dbReference>
<evidence type="ECO:0000256" key="2">
    <source>
        <dbReference type="SAM" id="MobiDB-lite"/>
    </source>
</evidence>
<dbReference type="AlphaFoldDB" id="G7ZIK1"/>
<proteinExistence type="predicted"/>
<accession>G7ZIK1</accession>
<dbReference type="SUPFAM" id="SSF52540">
    <property type="entry name" value="P-loop containing nucleoside triphosphate hydrolases"/>
    <property type="match status" value="1"/>
</dbReference>
<keyword evidence="4" id="KW-0614">Plasmid</keyword>
<dbReference type="CDD" id="cd02027">
    <property type="entry name" value="APSK"/>
    <property type="match status" value="1"/>
</dbReference>
<feature type="region of interest" description="Disordered" evidence="2">
    <location>
        <begin position="649"/>
        <end position="673"/>
    </location>
</feature>
<reference evidence="5" key="1">
    <citation type="journal article" date="2011" name="PLoS Genet.">
        <title>Azospirillum genomes reveal transition of bacteria from aquatic to terrestrial environments.</title>
        <authorList>
            <person name="Wisniewski-Dye F."/>
            <person name="Borziak K."/>
            <person name="Khalsa-Moyers G."/>
            <person name="Alexandre G."/>
            <person name="Sukharnikov L.O."/>
            <person name="Wuichet K."/>
            <person name="Hurst G.B."/>
            <person name="McDonald W.H."/>
            <person name="Robertson J.S."/>
            <person name="Barbe V."/>
            <person name="Calteau A."/>
            <person name="Rouy Z."/>
            <person name="Mangenot S."/>
            <person name="Prigent-Combaret C."/>
            <person name="Normand P."/>
            <person name="Boyer M."/>
            <person name="Siguier P."/>
            <person name="Dessaux Y."/>
            <person name="Elmerich C."/>
            <person name="Condemine G."/>
            <person name="Krishnen G."/>
            <person name="Kennedy I."/>
            <person name="Paterson A.H."/>
            <person name="Gonzalez V."/>
            <person name="Mavingui P."/>
            <person name="Zhulin I.B."/>
        </authorList>
    </citation>
    <scope>NUCLEOTIDE SEQUENCE [LARGE SCALE GENOMIC DNA]</scope>
    <source>
        <strain evidence="5">4B</strain>
    </source>
</reference>
<dbReference type="EC" id="2.7.1.25" evidence="4"/>
<dbReference type="PANTHER" id="PTHR42700:SF1">
    <property type="entry name" value="SULFATE ADENYLYLTRANSFERASE"/>
    <property type="match status" value="1"/>
</dbReference>
<feature type="region of interest" description="Disordered" evidence="2">
    <location>
        <begin position="1"/>
        <end position="20"/>
    </location>
</feature>
<protein>
    <submittedName>
        <fullName evidence="4">Adenylyl-sulfate kinase (Modular protein)</fullName>
        <ecNumber evidence="4">2.7.1.25</ecNumber>
    </submittedName>
</protein>
<keyword evidence="5" id="KW-1185">Reference proteome</keyword>
<dbReference type="GO" id="GO:0004020">
    <property type="term" value="F:adenylylsulfate kinase activity"/>
    <property type="evidence" value="ECO:0007669"/>
    <property type="project" value="UniProtKB-EC"/>
</dbReference>
<organism evidence="4 5">
    <name type="scientific">Azospirillum lipoferum (strain 4B)</name>
    <dbReference type="NCBI Taxonomy" id="862719"/>
    <lineage>
        <taxon>Bacteria</taxon>
        <taxon>Pseudomonadati</taxon>
        <taxon>Pseudomonadota</taxon>
        <taxon>Alphaproteobacteria</taxon>
        <taxon>Rhodospirillales</taxon>
        <taxon>Azospirillaceae</taxon>
        <taxon>Azospirillum</taxon>
    </lineage>
</organism>
<dbReference type="Gene3D" id="3.40.50.300">
    <property type="entry name" value="P-loop containing nucleotide triphosphate hydrolases"/>
    <property type="match status" value="2"/>
</dbReference>
<dbReference type="OrthoDB" id="9804504at2"/>
<dbReference type="EMBL" id="FQ311874">
    <property type="protein sequence ID" value="CBS91445.1"/>
    <property type="molecule type" value="Genomic_DNA"/>
</dbReference>
<keyword evidence="4" id="KW-0418">Kinase</keyword>
<dbReference type="NCBIfam" id="NF004041">
    <property type="entry name" value="PRK05541.1"/>
    <property type="match status" value="1"/>
</dbReference>
<evidence type="ECO:0000313" key="4">
    <source>
        <dbReference type="EMBL" id="CBS91445.1"/>
    </source>
</evidence>
<dbReference type="Proteomes" id="UP000005667">
    <property type="component" value="Plasmid AZO_p6"/>
</dbReference>
<dbReference type="KEGG" id="ali:AZOLI_p60022"/>
<dbReference type="InterPro" id="IPR059117">
    <property type="entry name" value="APS_kinase_dom"/>
</dbReference>
<name>G7ZIK1_AZOL4</name>
<geneLocation type="plasmid" evidence="4 5">
    <name>AZO_p6</name>
</geneLocation>
<sequence>MLFWKGPAPGRVPPPGHSGREWPMKESRMFIHFDLPRAAGDSLMDCVERVYGASRVLHLGRGLRFDMSYEALLSKTPDELELIKNHYGCAVTKHAFALHKIIGVPYVGFVRNPFDWYISSYYWAKKNSLGNPSEFYGYMIDKHNMSLEYFVHWLHDIGHDNNQTKNIFYLSKSYASVLPPDPADITLDEANFAQTIELTETAFAVLAPTDLFGRALYVMGMLFDWPDLPLWRLRSSSNWRASASIPYTLEDFVRERSPYDWNLFATVRKGFEQRYADVLAARAAEIADYDACSRNPAWQDAMPFHVRDLPEPLLQGVRLQAPPPPRDPVAIPGALRGNCIPGLNLYLHGVVHGHFLLSPRPDSPPFLAVPLISLIDRMAAPEQLWPFYGPGVLFDRSLDGLRQRLEAGEVPSLVESQGDLQIWFYRGAYRFLEWTAGTDIDVLYSDPEGALNGSLHATDWPTARQFFTLFTDPFQRQRIDGFGIVEGVEGEPWRAEPTAGGPAVTAPSLLRLLEALQSSGRLSLRSPPPFLIDSLTDYNLVKYQGRNYGAHQGGGDLEDLLAEPGENLIEAATLKDVRRAIIDRWLSHRSPDPHLIETLGVTNIVLFRDRFVALPQALGPVDLSDPATFHLPGVIVSRSRTRLRHLVATEAAGQGGDTQAGTAPESGGRPAPLLPDASGKGRLFWLTGLSGAGKTTVALRVCARLRAAGLPAVLLDGDRLRAAIAPDAGHSPDQRRQLALSYARLCRELTEQGLVVVIATISMFHAVRQWNRENIEGYREIYLRVPLEHRAGRDPKGLYRNAAVDMVGMDTSIEEPDHPDLVIDNYGTMTPDGAADLIWDRLIASDAALIGLSTAVPKDGDYKEPHTSQ</sequence>
<dbReference type="Pfam" id="PF01583">
    <property type="entry name" value="APS_kinase"/>
    <property type="match status" value="1"/>
</dbReference>
<dbReference type="GO" id="GO:0005737">
    <property type="term" value="C:cytoplasm"/>
    <property type="evidence" value="ECO:0007669"/>
    <property type="project" value="TreeGrafter"/>
</dbReference>
<evidence type="ECO:0000313" key="5">
    <source>
        <dbReference type="Proteomes" id="UP000005667"/>
    </source>
</evidence>
<gene>
    <name evidence="4" type="ordered locus">AZOLI_p60022</name>
</gene>
<evidence type="ECO:0000256" key="1">
    <source>
        <dbReference type="ARBA" id="ARBA00022679"/>
    </source>
</evidence>
<keyword evidence="1 4" id="KW-0808">Transferase</keyword>
<dbReference type="InterPro" id="IPR050512">
    <property type="entry name" value="Sulf_AdTrans/APS_kinase"/>
</dbReference>
<feature type="domain" description="APS kinase" evidence="3">
    <location>
        <begin position="681"/>
        <end position="824"/>
    </location>
</feature>
<dbReference type="InterPro" id="IPR027417">
    <property type="entry name" value="P-loop_NTPase"/>
</dbReference>
<dbReference type="HOGENOM" id="CLU_330016_0_0_5"/>
<dbReference type="GO" id="GO:0010134">
    <property type="term" value="P:sulfate assimilation via adenylyl sulfate reduction"/>
    <property type="evidence" value="ECO:0007669"/>
    <property type="project" value="TreeGrafter"/>
</dbReference>